<evidence type="ECO:0000256" key="12">
    <source>
        <dbReference type="ARBA" id="ARBA00023136"/>
    </source>
</evidence>
<dbReference type="InterPro" id="IPR013618">
    <property type="entry name" value="TMTC_DUF1736"/>
</dbReference>
<keyword evidence="6" id="KW-0808">Transferase</keyword>
<dbReference type="PANTHER" id="PTHR44227">
    <property type="match status" value="1"/>
</dbReference>
<evidence type="ECO:0000256" key="15">
    <source>
        <dbReference type="SAM" id="Phobius"/>
    </source>
</evidence>
<evidence type="ECO:0000256" key="4">
    <source>
        <dbReference type="ARBA" id="ARBA00007882"/>
    </source>
</evidence>
<evidence type="ECO:0000256" key="5">
    <source>
        <dbReference type="ARBA" id="ARBA00012839"/>
    </source>
</evidence>
<name>A0A8J4D4J2_9CHLO</name>
<feature type="transmembrane region" description="Helical" evidence="15">
    <location>
        <begin position="242"/>
        <end position="262"/>
    </location>
</feature>
<feature type="region of interest" description="Disordered" evidence="14">
    <location>
        <begin position="1"/>
        <end position="24"/>
    </location>
</feature>
<accession>A0A8J4D4J2</accession>
<keyword evidence="9 13" id="KW-0802">TPR repeat</keyword>
<feature type="transmembrane region" description="Helical" evidence="15">
    <location>
        <begin position="218"/>
        <end position="236"/>
    </location>
</feature>
<gene>
    <name evidence="17" type="ORF">Vretimale_1489</name>
</gene>
<evidence type="ECO:0000256" key="1">
    <source>
        <dbReference type="ARBA" id="ARBA00004141"/>
    </source>
</evidence>
<evidence type="ECO:0000256" key="6">
    <source>
        <dbReference type="ARBA" id="ARBA00022679"/>
    </source>
</evidence>
<evidence type="ECO:0000256" key="3">
    <source>
        <dbReference type="ARBA" id="ARBA00004922"/>
    </source>
</evidence>
<feature type="region of interest" description="Disordered" evidence="14">
    <location>
        <begin position="84"/>
        <end position="128"/>
    </location>
</feature>
<dbReference type="EC" id="2.4.1.109" evidence="5"/>
<evidence type="ECO:0000256" key="10">
    <source>
        <dbReference type="ARBA" id="ARBA00022824"/>
    </source>
</evidence>
<dbReference type="AlphaFoldDB" id="A0A8J4D4J2"/>
<comment type="caution">
    <text evidence="17">The sequence shown here is derived from an EMBL/GenBank/DDBJ whole genome shotgun (WGS) entry which is preliminary data.</text>
</comment>
<dbReference type="GO" id="GO:0016020">
    <property type="term" value="C:membrane"/>
    <property type="evidence" value="ECO:0007669"/>
    <property type="project" value="UniProtKB-SubCell"/>
</dbReference>
<feature type="compositionally biased region" description="Polar residues" evidence="14">
    <location>
        <begin position="87"/>
        <end position="100"/>
    </location>
</feature>
<feature type="transmembrane region" description="Helical" evidence="15">
    <location>
        <begin position="504"/>
        <end position="526"/>
    </location>
</feature>
<evidence type="ECO:0000256" key="14">
    <source>
        <dbReference type="SAM" id="MobiDB-lite"/>
    </source>
</evidence>
<keyword evidence="10" id="KW-0256">Endoplasmic reticulum</keyword>
<comment type="similarity">
    <text evidence="4">Belongs to the TMTC family.</text>
</comment>
<comment type="subcellular location">
    <subcellularLocation>
        <location evidence="2">Endoplasmic reticulum</location>
    </subcellularLocation>
    <subcellularLocation>
        <location evidence="1">Membrane</location>
        <topology evidence="1">Multi-pass membrane protein</topology>
    </subcellularLocation>
</comment>
<evidence type="ECO:0000313" key="17">
    <source>
        <dbReference type="EMBL" id="GIL95460.1"/>
    </source>
</evidence>
<evidence type="ECO:0000256" key="9">
    <source>
        <dbReference type="ARBA" id="ARBA00022803"/>
    </source>
</evidence>
<comment type="pathway">
    <text evidence="3">Protein modification; protein glycosylation.</text>
</comment>
<dbReference type="GO" id="GO:0035269">
    <property type="term" value="P:protein O-linked glycosylation via mannose"/>
    <property type="evidence" value="ECO:0007669"/>
    <property type="project" value="TreeGrafter"/>
</dbReference>
<keyword evidence="12 15" id="KW-0472">Membrane</keyword>
<feature type="transmembrane region" description="Helical" evidence="15">
    <location>
        <begin position="622"/>
        <end position="640"/>
    </location>
</feature>
<dbReference type="PANTHER" id="PTHR44227:SF3">
    <property type="entry name" value="PROTEIN O-MANNOSYL-TRANSFERASE TMTC4"/>
    <property type="match status" value="1"/>
</dbReference>
<feature type="transmembrane region" description="Helical" evidence="15">
    <location>
        <begin position="173"/>
        <end position="197"/>
    </location>
</feature>
<evidence type="ECO:0000256" key="7">
    <source>
        <dbReference type="ARBA" id="ARBA00022692"/>
    </source>
</evidence>
<evidence type="ECO:0000256" key="2">
    <source>
        <dbReference type="ARBA" id="ARBA00004240"/>
    </source>
</evidence>
<evidence type="ECO:0000256" key="13">
    <source>
        <dbReference type="PROSITE-ProRule" id="PRU00339"/>
    </source>
</evidence>
<feature type="domain" description="DUF1736" evidence="16">
    <location>
        <begin position="347"/>
        <end position="414"/>
    </location>
</feature>
<feature type="transmembrane region" description="Helical" evidence="15">
    <location>
        <begin position="274"/>
        <end position="292"/>
    </location>
</feature>
<keyword evidence="7 15" id="KW-0812">Transmembrane</keyword>
<dbReference type="UniPathway" id="UPA00378"/>
<dbReference type="GO" id="GO:0030968">
    <property type="term" value="P:endoplasmic reticulum unfolded protein response"/>
    <property type="evidence" value="ECO:0007669"/>
    <property type="project" value="TreeGrafter"/>
</dbReference>
<dbReference type="GO" id="GO:0005783">
    <property type="term" value="C:endoplasmic reticulum"/>
    <property type="evidence" value="ECO:0007669"/>
    <property type="project" value="UniProtKB-SubCell"/>
</dbReference>
<dbReference type="GO" id="GO:0000030">
    <property type="term" value="F:mannosyltransferase activity"/>
    <property type="evidence" value="ECO:0007669"/>
    <property type="project" value="TreeGrafter"/>
</dbReference>
<feature type="repeat" description="TPR" evidence="13">
    <location>
        <begin position="667"/>
        <end position="700"/>
    </location>
</feature>
<evidence type="ECO:0000313" key="18">
    <source>
        <dbReference type="Proteomes" id="UP000722791"/>
    </source>
</evidence>
<feature type="transmembrane region" description="Helical" evidence="15">
    <location>
        <begin position="473"/>
        <end position="498"/>
    </location>
</feature>
<proteinExistence type="inferred from homology"/>
<organism evidence="17 18">
    <name type="scientific">Volvox reticuliferus</name>
    <dbReference type="NCBI Taxonomy" id="1737510"/>
    <lineage>
        <taxon>Eukaryota</taxon>
        <taxon>Viridiplantae</taxon>
        <taxon>Chlorophyta</taxon>
        <taxon>core chlorophytes</taxon>
        <taxon>Chlorophyceae</taxon>
        <taxon>CS clade</taxon>
        <taxon>Chlamydomonadales</taxon>
        <taxon>Volvocaceae</taxon>
        <taxon>Volvox</taxon>
    </lineage>
</organism>
<protein>
    <recommendedName>
        <fullName evidence="5">dolichyl-phosphate-mannose--protein mannosyltransferase</fullName>
        <ecNumber evidence="5">2.4.1.109</ecNumber>
    </recommendedName>
</protein>
<sequence length="1074" mass="113841">MSWPAAAGPGSHTRMTRRPSGDSTPSCFTLVMSFGTRWLAYFLLRRRWRPRSLLVCSRQPSGKTRQLEMGVQQQLTGNEVSEAVSDSAGTAQLATSSQTGIRKRRKPASPAVAARGPPPPPSGSSTVASNCGIRRAVVTARAAAETARLFPQLHIPAWFGGLAFAVHPVHTEAVAGVVGHAELLCAAFSVLALMLYIQGAEAAVAARVAGRWTRGSVAAHWARVAVAAALVVAAALAKEIGITMLGCMIAADVVLVPVVVTGSYDDHHTTQSDAFCCGGAAAAVAAAAAAAASPPAPPSFLRRFYRLVSWAVAEEPKCMRIAALAVVGVGYVRLRSWVAVDQLVRIYRKVENPIAFSQSPLERLLSTGHLHARYAGLLLWPLHLSADWSFECVPMISRLSDLRNALTAALYTYLTVVLIAARPWGLVTTWCRAAAAVMAAGQEESGGKKAAAKTKEEEEEEEALRLWAARWRLFVVAGLFVGPFVPASNVLFYVGTFIGERLLYFPSIGFCLLVSELLSGVLLWAAGDNEATGDTQPPTRVAAAEGAATADSASAGARASGQSGGEADTGDGASVGVAAAAGGPAAADGTIAGQCPSRGSSAVRAGGGCAATRDRLVAMRRIRTAATYAVIAAVLVFYAVRTWQRNWDWRTEEALFESAGRVCPTSAKVQLNLGILQRRRGDQSAALRHFRRARTIEPGYCEPGYWIGISLVNSGDPQSGVVELESALGCKYVAADALKALHTIYSVLHSNSPKDPNHVLGWGRLLLRPELRQLAQGCDTVERAALMAAQLGDVQGVASAVHLCKEALQQQQLRDELLVGLRGRDTGEAEAGGPGLVSDALTPVSPADGPEGPMQRCLEARRPVYHAIATAVSLGRRLSDSPRVLAQMYKYVRQLDTMPYCRLSSSSSSAYPLEGTATATPAHMHLIHTIQSTSPEDPWLQAEWGRTLNAVGRTQEASVHLSVAAMLLNRELPRLQTGQGSAVRSLAAGGGAPVGATEALEGIATALEDTARLRQGKECELWGQVLETRRMLATIAGGERPGGGEAREVARHLAAAWEAEAEMRRRRPPCETSV</sequence>
<dbReference type="Pfam" id="PF08409">
    <property type="entry name" value="TMTC_DUF1736"/>
    <property type="match status" value="1"/>
</dbReference>
<keyword evidence="11 15" id="KW-1133">Transmembrane helix</keyword>
<dbReference type="InterPro" id="IPR019734">
    <property type="entry name" value="TPR_rpt"/>
</dbReference>
<dbReference type="SUPFAM" id="SSF48452">
    <property type="entry name" value="TPR-like"/>
    <property type="match status" value="1"/>
</dbReference>
<dbReference type="PROSITE" id="PS50005">
    <property type="entry name" value="TPR"/>
    <property type="match status" value="1"/>
</dbReference>
<evidence type="ECO:0000259" key="16">
    <source>
        <dbReference type="Pfam" id="PF08409"/>
    </source>
</evidence>
<dbReference type="Proteomes" id="UP000722791">
    <property type="component" value="Unassembled WGS sequence"/>
</dbReference>
<dbReference type="InterPro" id="IPR011990">
    <property type="entry name" value="TPR-like_helical_dom_sf"/>
</dbReference>
<dbReference type="Gene3D" id="1.25.40.10">
    <property type="entry name" value="Tetratricopeptide repeat domain"/>
    <property type="match status" value="1"/>
</dbReference>
<dbReference type="InterPro" id="IPR052346">
    <property type="entry name" value="O-mannosyl-transferase_TMTC"/>
</dbReference>
<evidence type="ECO:0000256" key="11">
    <source>
        <dbReference type="ARBA" id="ARBA00022989"/>
    </source>
</evidence>
<evidence type="ECO:0000256" key="8">
    <source>
        <dbReference type="ARBA" id="ARBA00022737"/>
    </source>
</evidence>
<dbReference type="EMBL" id="BNCQ01000002">
    <property type="protein sequence ID" value="GIL95460.1"/>
    <property type="molecule type" value="Genomic_DNA"/>
</dbReference>
<keyword evidence="8" id="KW-0677">Repeat</keyword>
<reference evidence="17" key="1">
    <citation type="journal article" date="2021" name="Proc. Natl. Acad. Sci. U.S.A.">
        <title>Three genomes in the algal genus Volvox reveal the fate of a haploid sex-determining region after a transition to homothallism.</title>
        <authorList>
            <person name="Yamamoto K."/>
            <person name="Hamaji T."/>
            <person name="Kawai-Toyooka H."/>
            <person name="Matsuzaki R."/>
            <person name="Takahashi F."/>
            <person name="Nishimura Y."/>
            <person name="Kawachi M."/>
            <person name="Noguchi H."/>
            <person name="Minakuchi Y."/>
            <person name="Umen J.G."/>
            <person name="Toyoda A."/>
            <person name="Nozaki H."/>
        </authorList>
    </citation>
    <scope>NUCLEOTIDE SEQUENCE</scope>
    <source>
        <strain evidence="17">NIES-3785</strain>
    </source>
</reference>